<keyword evidence="1" id="KW-1133">Transmembrane helix</keyword>
<gene>
    <name evidence="2" type="ORF">EZS28_024690</name>
</gene>
<comment type="caution">
    <text evidence="2">The sequence shown here is derived from an EMBL/GenBank/DDBJ whole genome shotgun (WGS) entry which is preliminary data.</text>
</comment>
<dbReference type="Proteomes" id="UP000324800">
    <property type="component" value="Unassembled WGS sequence"/>
</dbReference>
<sequence length="82" mass="9652">MPKYFGISTARNYYEFFDAFRELSSSSKEERDTAETKINRWKNKEGFVNDLIILMCLQAILTLTRIISHSQNGRRDRNSAEK</sequence>
<dbReference type="EMBL" id="SNRW01008272">
    <property type="protein sequence ID" value="KAA6379785.1"/>
    <property type="molecule type" value="Genomic_DNA"/>
</dbReference>
<reference evidence="2 3" key="1">
    <citation type="submission" date="2019-03" db="EMBL/GenBank/DDBJ databases">
        <title>Single cell metagenomics reveals metabolic interactions within the superorganism composed of flagellate Streblomastix strix and complex community of Bacteroidetes bacteria on its surface.</title>
        <authorList>
            <person name="Treitli S.C."/>
            <person name="Kolisko M."/>
            <person name="Husnik F."/>
            <person name="Keeling P."/>
            <person name="Hampl V."/>
        </authorList>
    </citation>
    <scope>NUCLEOTIDE SEQUENCE [LARGE SCALE GENOMIC DNA]</scope>
    <source>
        <strain evidence="2">ST1C</strain>
    </source>
</reference>
<accession>A0A5J4VBD3</accession>
<keyword evidence="1" id="KW-0812">Transmembrane</keyword>
<name>A0A5J4VBD3_9EUKA</name>
<dbReference type="AlphaFoldDB" id="A0A5J4VBD3"/>
<evidence type="ECO:0000313" key="2">
    <source>
        <dbReference type="EMBL" id="KAA6379785.1"/>
    </source>
</evidence>
<proteinExistence type="predicted"/>
<keyword evidence="1" id="KW-0472">Membrane</keyword>
<evidence type="ECO:0000313" key="3">
    <source>
        <dbReference type="Proteomes" id="UP000324800"/>
    </source>
</evidence>
<evidence type="ECO:0000256" key="1">
    <source>
        <dbReference type="SAM" id="Phobius"/>
    </source>
</evidence>
<protein>
    <submittedName>
        <fullName evidence="2">Uncharacterized protein</fullName>
    </submittedName>
</protein>
<organism evidence="2 3">
    <name type="scientific">Streblomastix strix</name>
    <dbReference type="NCBI Taxonomy" id="222440"/>
    <lineage>
        <taxon>Eukaryota</taxon>
        <taxon>Metamonada</taxon>
        <taxon>Preaxostyla</taxon>
        <taxon>Oxymonadida</taxon>
        <taxon>Streblomastigidae</taxon>
        <taxon>Streblomastix</taxon>
    </lineage>
</organism>
<feature type="transmembrane region" description="Helical" evidence="1">
    <location>
        <begin position="47"/>
        <end position="67"/>
    </location>
</feature>